<proteinExistence type="predicted"/>
<accession>A0A6J7WGE3</accession>
<dbReference type="EMBL" id="LR798222">
    <property type="protein sequence ID" value="CAB5194708.1"/>
    <property type="molecule type" value="Genomic_DNA"/>
</dbReference>
<protein>
    <submittedName>
        <fullName evidence="1">Uncharacterized protein</fullName>
    </submittedName>
</protein>
<organism evidence="1">
    <name type="scientific">uncultured Caudovirales phage</name>
    <dbReference type="NCBI Taxonomy" id="2100421"/>
    <lineage>
        <taxon>Viruses</taxon>
        <taxon>Duplodnaviria</taxon>
        <taxon>Heunggongvirae</taxon>
        <taxon>Uroviricota</taxon>
        <taxon>Caudoviricetes</taxon>
        <taxon>Peduoviridae</taxon>
        <taxon>Maltschvirus</taxon>
        <taxon>Maltschvirus maltsch</taxon>
    </lineage>
</organism>
<gene>
    <name evidence="1" type="ORF">UFOVP167_21</name>
</gene>
<name>A0A6J7WGE3_9CAUD</name>
<reference evidence="1" key="1">
    <citation type="submission" date="2020-05" db="EMBL/GenBank/DDBJ databases">
        <authorList>
            <person name="Chiriac C."/>
            <person name="Salcher M."/>
            <person name="Ghai R."/>
            <person name="Kavagutti S V."/>
        </authorList>
    </citation>
    <scope>NUCLEOTIDE SEQUENCE</scope>
</reference>
<evidence type="ECO:0000313" key="1">
    <source>
        <dbReference type="EMBL" id="CAB5194708.1"/>
    </source>
</evidence>
<sequence length="126" mass="14422">MVSLVFDPMPPEEIIRRLRKALVHGGGTHDWVDIKTGLYEGIYQIFWNDGAAAVTEIVQAPRKKYLNVFLAAGRLNDVVKLHDQVVQFAGEMGCDFIKATARYGWKKFESDMGWKSHHVIYTRNIK</sequence>